<proteinExistence type="predicted"/>
<dbReference type="Pfam" id="PF00561">
    <property type="entry name" value="Abhydrolase_1"/>
    <property type="match status" value="1"/>
</dbReference>
<dbReference type="GO" id="GO:0052689">
    <property type="term" value="F:carboxylic ester hydrolase activity"/>
    <property type="evidence" value="ECO:0007669"/>
    <property type="project" value="TreeGrafter"/>
</dbReference>
<dbReference type="InterPro" id="IPR053145">
    <property type="entry name" value="AB_hydrolase_Est10"/>
</dbReference>
<evidence type="ECO:0000313" key="2">
    <source>
        <dbReference type="EMBL" id="SBV30878.1"/>
    </source>
</evidence>
<evidence type="ECO:0000313" key="3">
    <source>
        <dbReference type="Proteomes" id="UP000199393"/>
    </source>
</evidence>
<dbReference type="STRING" id="307121.GA0070620_6481"/>
<reference evidence="3" key="1">
    <citation type="submission" date="2016-06" db="EMBL/GenBank/DDBJ databases">
        <authorList>
            <person name="Varghese N."/>
        </authorList>
    </citation>
    <scope>NUCLEOTIDE SEQUENCE [LARGE SCALE GENOMIC DNA]</scope>
    <source>
        <strain evidence="3">DSM 45344</strain>
    </source>
</reference>
<dbReference type="Proteomes" id="UP000199393">
    <property type="component" value="Chromosome I"/>
</dbReference>
<keyword evidence="3" id="KW-1185">Reference proteome</keyword>
<dbReference type="AlphaFoldDB" id="A0A1C3NEA9"/>
<evidence type="ECO:0000259" key="1">
    <source>
        <dbReference type="Pfam" id="PF00561"/>
    </source>
</evidence>
<dbReference type="PANTHER" id="PTHR43265:SF1">
    <property type="entry name" value="ESTERASE ESTD"/>
    <property type="match status" value="1"/>
</dbReference>
<dbReference type="RefSeq" id="WP_091597537.1">
    <property type="nucleotide sequence ID" value="NZ_JBHRWG010000002.1"/>
</dbReference>
<dbReference type="InterPro" id="IPR029058">
    <property type="entry name" value="AB_hydrolase_fold"/>
</dbReference>
<feature type="domain" description="AB hydrolase-1" evidence="1">
    <location>
        <begin position="62"/>
        <end position="287"/>
    </location>
</feature>
<dbReference type="Gene3D" id="3.40.50.1820">
    <property type="entry name" value="alpha/beta hydrolase"/>
    <property type="match status" value="1"/>
</dbReference>
<dbReference type="SUPFAM" id="SSF53474">
    <property type="entry name" value="alpha/beta-Hydrolases"/>
    <property type="match status" value="1"/>
</dbReference>
<dbReference type="InterPro" id="IPR000073">
    <property type="entry name" value="AB_hydrolase_1"/>
</dbReference>
<gene>
    <name evidence="2" type="ORF">GA0070620_6481</name>
</gene>
<accession>A0A1C3NEA9</accession>
<dbReference type="PANTHER" id="PTHR43265">
    <property type="entry name" value="ESTERASE ESTD"/>
    <property type="match status" value="1"/>
</dbReference>
<protein>
    <recommendedName>
        <fullName evidence="1">AB hydrolase-1 domain-containing protein</fullName>
    </recommendedName>
</protein>
<name>A0A1C3NEA9_9ACTN</name>
<sequence length="332" mass="36195">MAGHRDCGQYPSSRLRWILLPAAKVVRAAVCLTAGVELSIDAGDVSLPATLDVPPVGPARGAVVVLHGSAMPQRSYFLYEHLARELPRAGVAVLRFDRRPREHGDVPFAVQADDTVAAVAELRRRMGDVPVGLWGWSQGTWPASAVAARRPELVALLVLVASSGVSPAVQMRYGTAQQLLQRGYGDADLAELARLREALEGAVRGHIDRATAQAVVDRYADRPWFPLAHVPRDLLGHPGTWEDMDYDPQPVIAQVNCPTLLFYGESDEWTPAEDSIAVWRRVAGTNDLTIHRLTDCTHLPTRGGAETLESVSSDYTSTLLGWIGERISHKPK</sequence>
<dbReference type="EMBL" id="LT598496">
    <property type="protein sequence ID" value="SBV30878.1"/>
    <property type="molecule type" value="Genomic_DNA"/>
</dbReference>
<organism evidence="2 3">
    <name type="scientific">Micromonospora krabiensis</name>
    <dbReference type="NCBI Taxonomy" id="307121"/>
    <lineage>
        <taxon>Bacteria</taxon>
        <taxon>Bacillati</taxon>
        <taxon>Actinomycetota</taxon>
        <taxon>Actinomycetes</taxon>
        <taxon>Micromonosporales</taxon>
        <taxon>Micromonosporaceae</taxon>
        <taxon>Micromonospora</taxon>
    </lineage>
</organism>
<dbReference type="OrthoDB" id="9765647at2"/>